<accession>A0ACC2RD99</accession>
<proteinExistence type="predicted"/>
<reference evidence="1" key="1">
    <citation type="submission" date="2022-04" db="EMBL/GenBank/DDBJ databases">
        <title>Genome of the entomopathogenic fungus Entomophthora muscae.</title>
        <authorList>
            <person name="Elya C."/>
            <person name="Lovett B.R."/>
            <person name="Lee E."/>
            <person name="Macias A.M."/>
            <person name="Hajek A.E."/>
            <person name="De Bivort B.L."/>
            <person name="Kasson M.T."/>
            <person name="De Fine Licht H.H."/>
            <person name="Stajich J.E."/>
        </authorList>
    </citation>
    <scope>NUCLEOTIDE SEQUENCE</scope>
    <source>
        <strain evidence="1">Berkeley</strain>
    </source>
</reference>
<protein>
    <submittedName>
        <fullName evidence="1">Tubulin-dependent ATPase kip3</fullName>
    </submittedName>
</protein>
<dbReference type="Proteomes" id="UP001165960">
    <property type="component" value="Unassembled WGS sequence"/>
</dbReference>
<comment type="caution">
    <text evidence="1">The sequence shown here is derived from an EMBL/GenBank/DDBJ whole genome shotgun (WGS) entry which is preliminary data.</text>
</comment>
<organism evidence="1 2">
    <name type="scientific">Entomophthora muscae</name>
    <dbReference type="NCBI Taxonomy" id="34485"/>
    <lineage>
        <taxon>Eukaryota</taxon>
        <taxon>Fungi</taxon>
        <taxon>Fungi incertae sedis</taxon>
        <taxon>Zoopagomycota</taxon>
        <taxon>Entomophthoromycotina</taxon>
        <taxon>Entomophthoromycetes</taxon>
        <taxon>Entomophthorales</taxon>
        <taxon>Entomophthoraceae</taxon>
        <taxon>Entomophthora</taxon>
    </lineage>
</organism>
<evidence type="ECO:0000313" key="2">
    <source>
        <dbReference type="Proteomes" id="UP001165960"/>
    </source>
</evidence>
<name>A0ACC2RD99_9FUNG</name>
<gene>
    <name evidence="1" type="primary">KIP3</name>
    <name evidence="1" type="ORF">DSO57_1038898</name>
</gene>
<evidence type="ECO:0000313" key="1">
    <source>
        <dbReference type="EMBL" id="KAJ9048047.1"/>
    </source>
</evidence>
<sequence length="895" mass="98624">MAAGKSSLSSIMVAVRVRPFSPEEQKALNESSSIHSSFSSTASFSKPLTSKKGTLKKIVYALDDHVIAFDPPEESISLTSNKGSLPRKPIGSVQHRDSRFAFDRVFNEEATQEDVFEGTSKDLIDEVLNGFNSTVFAYGATGCGKTHTMCGTPGHPGIIFLTMKDLYSRINSAEGQVKFSASVSYLEVYNETIKDLLSPEKDRKKTLELRENSKTGVTVAGLTEKFPQTIEEMMSIIMQGNSRRTVSATEANSTSSRSHAVLQINVRQSHGTPILSKEYTFATLSFIDLAGSERAATSSNQAVRVVEGVKINTSLLALGNCIEALAKNKPGDHIPYRGSKLTRLLKFSLGGNCKTVMIVCVSPASKHFDETYNTLKYADRAKKIKTKIARNTLNVNMHISQYPKQIEQLKDKVMQLEKQLMLEKERNAELADTSMNENHHNGKASILSGLRSRLRFYHDSFLSKKLECRKKVFLRTLYKNRISLLQGWLDSFSENTPSQSKQQFSTLPGLQKDLKDRTASLERDIEFANDTFKRNEPSFLNNIQSILQEARASFNLQACEILEQDCELFKNEFDASYNEFVIKAYQEAVALDVETLRHFIEGNATMLLGLKDFISLCKSKDLDVSYIDRVYLSAIKAFAFASKNIATISSTVSRPSTPSLAAPSTPVMPSKRPLSPQKFSPHHTTAKVPRSILCSSVKSSSKPKKTVKIDAVSPKASKKGENLPAKSREHIFSITKPLNPTSRLSTSSRVNRISNPSPSNPVPNYAKKLTLGPMKRGITASSRDATVGFSASKPASSLAKSGPVPFSRVSNLVSKGTSYNQSGKNSSNSKPTLKPSNMYGYKRSYTPLQPASKSSQDVLSKRPASPAAKSSNAITNRFSAAAKPRPKTPTSKWQR</sequence>
<dbReference type="EMBL" id="QTSX02007646">
    <property type="protein sequence ID" value="KAJ9048047.1"/>
    <property type="molecule type" value="Genomic_DNA"/>
</dbReference>
<keyword evidence="2" id="KW-1185">Reference proteome</keyword>